<evidence type="ECO:0000256" key="5">
    <source>
        <dbReference type="PROSITE-ProRule" id="PRU00104"/>
    </source>
</evidence>
<dbReference type="SUPFAM" id="SSF56204">
    <property type="entry name" value="Hect, E3 ligase catalytic domain"/>
    <property type="match status" value="1"/>
</dbReference>
<dbReference type="Gene3D" id="3.30.2410.10">
    <property type="entry name" value="Hect, E3 ligase catalytic domain"/>
    <property type="match status" value="1"/>
</dbReference>
<dbReference type="Pfam" id="PF16558">
    <property type="entry name" value="AZUL"/>
    <property type="match status" value="1"/>
</dbReference>
<dbReference type="EMBL" id="CAVMBE010000088">
    <property type="protein sequence ID" value="CAK4033546.1"/>
    <property type="molecule type" value="Genomic_DNA"/>
</dbReference>
<keyword evidence="8" id="KW-0436">Ligase</keyword>
<keyword evidence="9" id="KW-1185">Reference proteome</keyword>
<dbReference type="EC" id="2.3.2.26" evidence="2"/>
<evidence type="ECO:0000313" key="8">
    <source>
        <dbReference type="EMBL" id="CAK4033546.1"/>
    </source>
</evidence>
<feature type="active site" description="Glycyl thioester intermediate" evidence="5">
    <location>
        <position position="815"/>
    </location>
</feature>
<dbReference type="PROSITE" id="PS50237">
    <property type="entry name" value="HECT"/>
    <property type="match status" value="1"/>
</dbReference>
<keyword evidence="3" id="KW-0808">Transferase</keyword>
<evidence type="ECO:0000256" key="2">
    <source>
        <dbReference type="ARBA" id="ARBA00012485"/>
    </source>
</evidence>
<protein>
    <recommendedName>
        <fullName evidence="2">HECT-type E3 ubiquitin transferase</fullName>
        <ecNumber evidence="2">2.3.2.26</ecNumber>
    </recommendedName>
</protein>
<dbReference type="GO" id="GO:0016874">
    <property type="term" value="F:ligase activity"/>
    <property type="evidence" value="ECO:0007669"/>
    <property type="project" value="UniProtKB-KW"/>
</dbReference>
<proteinExistence type="predicted"/>
<reference evidence="8" key="1">
    <citation type="submission" date="2023-11" db="EMBL/GenBank/DDBJ databases">
        <authorList>
            <person name="Alioto T."/>
            <person name="Alioto T."/>
            <person name="Gomez Garrido J."/>
        </authorList>
    </citation>
    <scope>NUCLEOTIDE SEQUENCE</scope>
</reference>
<evidence type="ECO:0000256" key="3">
    <source>
        <dbReference type="ARBA" id="ARBA00022679"/>
    </source>
</evidence>
<evidence type="ECO:0000259" key="7">
    <source>
        <dbReference type="PROSITE" id="PS50237"/>
    </source>
</evidence>
<keyword evidence="4 5" id="KW-0833">Ubl conjugation pathway</keyword>
<feature type="domain" description="HECT" evidence="7">
    <location>
        <begin position="469"/>
        <end position="848"/>
    </location>
</feature>
<feature type="region of interest" description="Disordered" evidence="6">
    <location>
        <begin position="1"/>
        <end position="24"/>
    </location>
</feature>
<evidence type="ECO:0000313" key="9">
    <source>
        <dbReference type="Proteomes" id="UP001296104"/>
    </source>
</evidence>
<dbReference type="Gene3D" id="3.90.1750.10">
    <property type="entry name" value="Hect, E3 ligase catalytic domains"/>
    <property type="match status" value="1"/>
</dbReference>
<evidence type="ECO:0000256" key="6">
    <source>
        <dbReference type="SAM" id="MobiDB-lite"/>
    </source>
</evidence>
<dbReference type="InterPro" id="IPR035983">
    <property type="entry name" value="Hect_E3_ubiquitin_ligase"/>
</dbReference>
<dbReference type="InterPro" id="IPR044611">
    <property type="entry name" value="E3A/B/C-like"/>
</dbReference>
<gene>
    <name evidence="8" type="ORF">LECACI_7A008704</name>
</gene>
<name>A0AAI9ED17_9PEZI</name>
<comment type="catalytic activity">
    <reaction evidence="1">
        <text>S-ubiquitinyl-[E2 ubiquitin-conjugating enzyme]-L-cysteine + [acceptor protein]-L-lysine = [E2 ubiquitin-conjugating enzyme]-L-cysteine + N(6)-ubiquitinyl-[acceptor protein]-L-lysine.</text>
        <dbReference type="EC" id="2.3.2.26"/>
    </reaction>
</comment>
<comment type="caution">
    <text evidence="8">The sequence shown here is derived from an EMBL/GenBank/DDBJ whole genome shotgun (WGS) entry which is preliminary data.</text>
</comment>
<dbReference type="SMART" id="SM00119">
    <property type="entry name" value="HECTc"/>
    <property type="match status" value="1"/>
</dbReference>
<accession>A0AAI9ED17</accession>
<dbReference type="GO" id="GO:0061630">
    <property type="term" value="F:ubiquitin protein ligase activity"/>
    <property type="evidence" value="ECO:0007669"/>
    <property type="project" value="UniProtKB-EC"/>
</dbReference>
<feature type="compositionally biased region" description="Polar residues" evidence="6">
    <location>
        <begin position="1"/>
        <end position="20"/>
    </location>
</feature>
<dbReference type="InterPro" id="IPR032353">
    <property type="entry name" value="AZUL"/>
</dbReference>
<organism evidence="8 9">
    <name type="scientific">Lecanosticta acicola</name>
    <dbReference type="NCBI Taxonomy" id="111012"/>
    <lineage>
        <taxon>Eukaryota</taxon>
        <taxon>Fungi</taxon>
        <taxon>Dikarya</taxon>
        <taxon>Ascomycota</taxon>
        <taxon>Pezizomycotina</taxon>
        <taxon>Dothideomycetes</taxon>
        <taxon>Dothideomycetidae</taxon>
        <taxon>Mycosphaerellales</taxon>
        <taxon>Mycosphaerellaceae</taxon>
        <taxon>Lecanosticta</taxon>
    </lineage>
</organism>
<evidence type="ECO:0000256" key="1">
    <source>
        <dbReference type="ARBA" id="ARBA00000885"/>
    </source>
</evidence>
<dbReference type="AlphaFoldDB" id="A0AAI9ED17"/>
<dbReference type="GO" id="GO:0000209">
    <property type="term" value="P:protein polyubiquitination"/>
    <property type="evidence" value="ECO:0007669"/>
    <property type="project" value="InterPro"/>
</dbReference>
<dbReference type="Proteomes" id="UP001296104">
    <property type="component" value="Unassembled WGS sequence"/>
</dbReference>
<dbReference type="Pfam" id="PF00632">
    <property type="entry name" value="HECT"/>
    <property type="match status" value="1"/>
</dbReference>
<evidence type="ECO:0000256" key="4">
    <source>
        <dbReference type="ARBA" id="ARBA00022786"/>
    </source>
</evidence>
<dbReference type="PANTHER" id="PTHR45700">
    <property type="entry name" value="UBIQUITIN-PROTEIN LIGASE E3C"/>
    <property type="match status" value="1"/>
</dbReference>
<dbReference type="PANTHER" id="PTHR45700:SF2">
    <property type="entry name" value="UBIQUITIN-PROTEIN LIGASE E3C"/>
    <property type="match status" value="1"/>
</dbReference>
<dbReference type="InterPro" id="IPR000569">
    <property type="entry name" value="HECT_dom"/>
</dbReference>
<sequence>MPLSASSAIPATHHGSTSQDSDPRVDEAAHELLELFTRFVQQALGGCGDSRCTEVACHTGRVNTSERPVRRYTARSARAVALTICSLPDPRCRLCPYFEPAPDDVGHQPEDKAVGAAAAHDPSNLMQLFCDTNLIARLPQHAATLASDHELGRIHDKVSRMLKLAARLPSLDGEGFLSNSQLADGLFECLEWLLSRTPLQRMAPWKMVNREFISKGYAYPPQHGNLPVDETYNTWLTILDLLEHGPYLYLWKRMLHVIIRRRALQQALGAVATRVGSKTTFKRLDESVPHLLAAKVCRNYASDPTRVLALIVWLKKVFTKTWDSQPMVLEHDPIYAAVEILAQIQDQGIPGLPPDTFYMPFIVSRIGIGELASSFSSEGRKRALHIAQYNAFIAFSDLSLMFRSVNHLTMREAHAAVEKAHALRRRTDLQVQEDLLPEQIQHAEQYYLLLNVSRANVLRDAFDHLWHRRKGELRRPLRVRLGEADELEIGHDLGGVQIEFFNLVCKDAFAEEAQMFTTDSTTGLSYFAPGSLQPLYMFELLGMLMALAVYNGITLPVTLPWVFYALLDGAILPPEYPQLGVSGIQDGWPVVANSLQSILEQDLEGLDFTFPLEANGVRLTVLLPCAGIRKTGERRELKVVSCVGVAGAPVNLDDISESWPGWKLVKATSEDVISDVTPENKHAYVQDYSKFLCYGSVAPQCDAFFRGFYDSSVLDARAIDLFTPEQLKLHIEGSNHIDINDLRSCAKYEGYEPHSRYVSMFWRIVASWPEAKHRQLLKFVTAAERTPITGAKNLTFVIKRNWPGNPDALPTSSTCFGTLYLPKYPSAEVLAAKLNLALKYGTEGFGTG</sequence>
<dbReference type="GO" id="GO:0006511">
    <property type="term" value="P:ubiquitin-dependent protein catabolic process"/>
    <property type="evidence" value="ECO:0007669"/>
    <property type="project" value="TreeGrafter"/>
</dbReference>